<dbReference type="Gene3D" id="3.90.1310.10">
    <property type="entry name" value="Penicillin-binding protein 2a (Domain 2)"/>
    <property type="match status" value="1"/>
</dbReference>
<accession>A0ABU5MX08</accession>
<dbReference type="InterPro" id="IPR005311">
    <property type="entry name" value="PBP_dimer"/>
</dbReference>
<dbReference type="Proteomes" id="UP001290861">
    <property type="component" value="Unassembled WGS sequence"/>
</dbReference>
<evidence type="ECO:0000256" key="4">
    <source>
        <dbReference type="ARBA" id="ARBA00012865"/>
    </source>
</evidence>
<name>A0ABU5MX08_9BACT</name>
<evidence type="ECO:0000259" key="12">
    <source>
        <dbReference type="Pfam" id="PF03717"/>
    </source>
</evidence>
<evidence type="ECO:0000256" key="7">
    <source>
        <dbReference type="ARBA" id="ARBA00022801"/>
    </source>
</evidence>
<feature type="domain" description="Penicillin-binding protein dimerisation" evidence="12">
    <location>
        <begin position="59"/>
        <end position="327"/>
    </location>
</feature>
<gene>
    <name evidence="13" type="ORF">P9H32_08805</name>
</gene>
<protein>
    <recommendedName>
        <fullName evidence="4">beta-lactamase</fullName>
        <ecNumber evidence="4">3.5.2.6</ecNumber>
    </recommendedName>
</protein>
<comment type="similarity">
    <text evidence="3">Belongs to the class-D beta-lactamase family.</text>
</comment>
<evidence type="ECO:0000256" key="5">
    <source>
        <dbReference type="ARBA" id="ARBA00022645"/>
    </source>
</evidence>
<comment type="subcellular location">
    <subcellularLocation>
        <location evidence="2">Membrane</location>
    </subcellularLocation>
</comment>
<dbReference type="InterPro" id="IPR012338">
    <property type="entry name" value="Beta-lactam/transpept-like"/>
</dbReference>
<keyword evidence="10" id="KW-1133">Transmembrane helix</keyword>
<evidence type="ECO:0000256" key="1">
    <source>
        <dbReference type="ARBA" id="ARBA00001526"/>
    </source>
</evidence>
<evidence type="ECO:0000256" key="8">
    <source>
        <dbReference type="ARBA" id="ARBA00023136"/>
    </source>
</evidence>
<keyword evidence="5" id="KW-0645">Protease</keyword>
<comment type="catalytic activity">
    <reaction evidence="1">
        <text>a beta-lactam + H2O = a substituted beta-amino acid</text>
        <dbReference type="Rhea" id="RHEA:20401"/>
        <dbReference type="ChEBI" id="CHEBI:15377"/>
        <dbReference type="ChEBI" id="CHEBI:35627"/>
        <dbReference type="ChEBI" id="CHEBI:140347"/>
        <dbReference type="EC" id="3.5.2.6"/>
    </reaction>
</comment>
<evidence type="ECO:0000256" key="6">
    <source>
        <dbReference type="ARBA" id="ARBA00022729"/>
    </source>
</evidence>
<proteinExistence type="inferred from homology"/>
<dbReference type="Gene3D" id="3.40.710.10">
    <property type="entry name" value="DD-peptidase/beta-lactamase superfamily"/>
    <property type="match status" value="1"/>
</dbReference>
<evidence type="ECO:0000313" key="13">
    <source>
        <dbReference type="EMBL" id="MDZ8118728.1"/>
    </source>
</evidence>
<evidence type="ECO:0000256" key="2">
    <source>
        <dbReference type="ARBA" id="ARBA00004370"/>
    </source>
</evidence>
<evidence type="ECO:0000256" key="3">
    <source>
        <dbReference type="ARBA" id="ARBA00007898"/>
    </source>
</evidence>
<comment type="caution">
    <text evidence="13">The sequence shown here is derived from an EMBL/GenBank/DDBJ whole genome shotgun (WGS) entry which is preliminary data.</text>
</comment>
<dbReference type="InterPro" id="IPR050515">
    <property type="entry name" value="Beta-lactam/transpept"/>
</dbReference>
<evidence type="ECO:0000313" key="14">
    <source>
        <dbReference type="Proteomes" id="UP001290861"/>
    </source>
</evidence>
<feature type="domain" description="Penicillin-binding protein transpeptidase" evidence="11">
    <location>
        <begin position="374"/>
        <end position="698"/>
    </location>
</feature>
<dbReference type="InterPro" id="IPR036138">
    <property type="entry name" value="PBP_dimer_sf"/>
</dbReference>
<dbReference type="EMBL" id="JARVCO010000010">
    <property type="protein sequence ID" value="MDZ8118728.1"/>
    <property type="molecule type" value="Genomic_DNA"/>
</dbReference>
<keyword evidence="10" id="KW-0812">Transmembrane</keyword>
<sequence>MAIKVKQKQESSSVVIWAVFGIMMASLLFLGSRLWNLQVRGKSGFDEVFHDQSVRRVRLPAVRGKIFDTNGEVLADSVPNYCIAIYTEEMRAPRSAVANTLELMHRIWQSIGVAPDISYRDVKRHFALTPNEPLVVWKGLDDEKLGVWQGIFGRWNDERKIPGLKKHDPLRTNRITFNTKELSKTPTSTAANTLELVYEISDRIGIPRKVRYQQIVDHIILQKPLPLLAWQNLNDATIAKWADTCSMLPGTDIYYQPARTYPFGETNAHLIGFTLAADAINEAEDTGEKIHYDMRGIEGRKGLEGTYNDLLEGEPGYNLVRIDASGYHHSDIQTRFPKPGGDLQLTIDQKIQQFAMEALLTKQDGEDPNLPVKGACVVLDPNNGDVLAMVSAPSFNPNAYMASAKYRLALNKDPFSRTFHRAVFGQYPPGSTFKPIAVLGALRNNPDYANVYHDCHNPYYVGKRRMKCWIHSRYGEHGEVNARQALMVSCNVYMFEMVQELGYEPIRDMAHEFGIGQYAGLFPNLDDPPEQKDVKYGNLPDHALNTIDACNMSIGQGAILASPLQMAMVASTIANGGRVYRPRLVKKWRNGPDDPYNTNPTWAYRQLDVPIEALEVVRGGMHDVVNHPEGSAKAAALDGVLIAGKTGSAQYKKLVDGEVVSSVHTWMISYAPYHFPKYAVAMLVEDGVSGGRSIGPRLHDLYAKIFEYDGTISKGDS</sequence>
<keyword evidence="8 10" id="KW-0472">Membrane</keyword>
<keyword evidence="7" id="KW-0378">Hydrolase</keyword>
<reference evidence="13 14" key="1">
    <citation type="journal article" date="2024" name="Appl. Environ. Microbiol.">
        <title>Pontiella agarivorans sp. nov., a novel marine anaerobic bacterium capable of degrading macroalgal polysaccharides and fixing nitrogen.</title>
        <authorList>
            <person name="Liu N."/>
            <person name="Kivenson V."/>
            <person name="Peng X."/>
            <person name="Cui Z."/>
            <person name="Lankiewicz T.S."/>
            <person name="Gosselin K.M."/>
            <person name="English C.J."/>
            <person name="Blair E.M."/>
            <person name="O'Malley M.A."/>
            <person name="Valentine D.L."/>
        </authorList>
    </citation>
    <scope>NUCLEOTIDE SEQUENCE [LARGE SCALE GENOMIC DNA]</scope>
    <source>
        <strain evidence="13 14">NLcol2</strain>
    </source>
</reference>
<evidence type="ECO:0000256" key="9">
    <source>
        <dbReference type="ARBA" id="ARBA00023251"/>
    </source>
</evidence>
<dbReference type="PANTHER" id="PTHR30627">
    <property type="entry name" value="PEPTIDOGLYCAN D,D-TRANSPEPTIDASE"/>
    <property type="match status" value="1"/>
</dbReference>
<feature type="transmembrane region" description="Helical" evidence="10">
    <location>
        <begin position="12"/>
        <end position="35"/>
    </location>
</feature>
<keyword evidence="5" id="KW-0121">Carboxypeptidase</keyword>
<dbReference type="SUPFAM" id="SSF56519">
    <property type="entry name" value="Penicillin binding protein dimerisation domain"/>
    <property type="match status" value="1"/>
</dbReference>
<dbReference type="Pfam" id="PF03717">
    <property type="entry name" value="PBP_dimer"/>
    <property type="match status" value="1"/>
</dbReference>
<evidence type="ECO:0000256" key="10">
    <source>
        <dbReference type="SAM" id="Phobius"/>
    </source>
</evidence>
<dbReference type="InterPro" id="IPR001460">
    <property type="entry name" value="PCN-bd_Tpept"/>
</dbReference>
<dbReference type="Pfam" id="PF00905">
    <property type="entry name" value="Transpeptidase"/>
    <property type="match status" value="1"/>
</dbReference>
<dbReference type="PANTHER" id="PTHR30627:SF6">
    <property type="entry name" value="BETA-LACTAMASE YBXI-RELATED"/>
    <property type="match status" value="1"/>
</dbReference>
<dbReference type="EC" id="3.5.2.6" evidence="4"/>
<organism evidence="13 14">
    <name type="scientific">Pontiella agarivorans</name>
    <dbReference type="NCBI Taxonomy" id="3038953"/>
    <lineage>
        <taxon>Bacteria</taxon>
        <taxon>Pseudomonadati</taxon>
        <taxon>Kiritimatiellota</taxon>
        <taxon>Kiritimatiellia</taxon>
        <taxon>Kiritimatiellales</taxon>
        <taxon>Pontiellaceae</taxon>
        <taxon>Pontiella</taxon>
    </lineage>
</organism>
<dbReference type="SUPFAM" id="SSF56601">
    <property type="entry name" value="beta-lactamase/transpeptidase-like"/>
    <property type="match status" value="1"/>
</dbReference>
<dbReference type="RefSeq" id="WP_322608526.1">
    <property type="nucleotide sequence ID" value="NZ_JARVCO010000010.1"/>
</dbReference>
<keyword evidence="14" id="KW-1185">Reference proteome</keyword>
<keyword evidence="9" id="KW-0046">Antibiotic resistance</keyword>
<evidence type="ECO:0000259" key="11">
    <source>
        <dbReference type="Pfam" id="PF00905"/>
    </source>
</evidence>
<keyword evidence="6" id="KW-0732">Signal</keyword>